<dbReference type="PROSITE" id="PS00518">
    <property type="entry name" value="ZF_RING_1"/>
    <property type="match status" value="1"/>
</dbReference>
<proteinExistence type="predicted"/>
<dbReference type="PANTHER" id="PTHR23327">
    <property type="entry name" value="RING FINGER PROTEIN 127"/>
    <property type="match status" value="1"/>
</dbReference>
<protein>
    <submittedName>
        <fullName evidence="8">RING zinc finger protein, putative</fullName>
    </submittedName>
</protein>
<dbReference type="InterPro" id="IPR013083">
    <property type="entry name" value="Znf_RING/FYVE/PHD"/>
</dbReference>
<dbReference type="CDD" id="cd14447">
    <property type="entry name" value="SPX"/>
    <property type="match status" value="1"/>
</dbReference>
<sequence length="489" mass="58085">MKFGKNIRREMHNHANMHYLNYKLLKKLIKNINNSTNEKDIKKAKQFNEEFENVLHYDLKIIEQTFQNLFKEIMNIKKEIEKNFSVGMIDEDMKIHKKNISFDKLLNILKEKNVSKEFFDFCVQLSLLSNKCKIIRTYVIYNYIGLIKILKKKKKHCSNIFQNIGISDIISLYSWCLSDELPKLISSVNIISDEFMQKFSSSSVTIEKYICPICLCLIHDPVTLNSCFHSFCWRCLATAIQKYSIDNCPSCRTKIVYDKNSFKIDGILSQFLEKHFVNIEDNQEREEEKEKEKENKNQNVNENNFTSEYYCCYENEVCTLNDNYSEEKDYYDENSGEKNNKIHLKKEDLFKKKLKKTNDKIIKSSVFNYDLLKKKEHSSSSSNDGSCYLEEREDSFINNERVEDYYSIENNFINLKYNGDLIDNFENLNKYLSVLNKNDLNIIDDKEKESDYSDEFHNDITQKKDHNNLKIKNEDNYNIINKVISYTLS</sequence>
<dbReference type="Gene3D" id="3.30.40.10">
    <property type="entry name" value="Zinc/RING finger domain, C3HC4 (zinc finger)"/>
    <property type="match status" value="1"/>
</dbReference>
<dbReference type="InterPro" id="IPR004331">
    <property type="entry name" value="SPX_dom"/>
</dbReference>
<dbReference type="PROSITE" id="PS51382">
    <property type="entry name" value="SPX"/>
    <property type="match status" value="1"/>
</dbReference>
<evidence type="ECO:0000256" key="1">
    <source>
        <dbReference type="ARBA" id="ARBA00022723"/>
    </source>
</evidence>
<dbReference type="OMA" id="NIDRYNG"/>
<evidence type="ECO:0000256" key="2">
    <source>
        <dbReference type="ARBA" id="ARBA00022771"/>
    </source>
</evidence>
<keyword evidence="3" id="KW-0862">Zinc</keyword>
<feature type="coiled-coil region" evidence="5">
    <location>
        <begin position="25"/>
        <end position="79"/>
    </location>
</feature>
<evidence type="ECO:0000259" key="7">
    <source>
        <dbReference type="PROSITE" id="PS51382"/>
    </source>
</evidence>
<evidence type="ECO:0000256" key="4">
    <source>
        <dbReference type="PROSITE-ProRule" id="PRU00175"/>
    </source>
</evidence>
<evidence type="ECO:0000256" key="5">
    <source>
        <dbReference type="SAM" id="Coils"/>
    </source>
</evidence>
<gene>
    <name evidence="8" type="ORF">PRELSG_0412900</name>
</gene>
<feature type="coiled-coil region" evidence="5">
    <location>
        <begin position="276"/>
        <end position="303"/>
    </location>
</feature>
<dbReference type="SUPFAM" id="SSF57850">
    <property type="entry name" value="RING/U-box"/>
    <property type="match status" value="1"/>
</dbReference>
<dbReference type="EMBL" id="LN835299">
    <property type="protein sequence ID" value="CRG98779.1"/>
    <property type="molecule type" value="Genomic_DNA"/>
</dbReference>
<dbReference type="KEGG" id="prel:PRELSG_0412900"/>
<evidence type="ECO:0000313" key="8">
    <source>
        <dbReference type="EMBL" id="CRG98779.1"/>
    </source>
</evidence>
<dbReference type="InterPro" id="IPR017907">
    <property type="entry name" value="Znf_RING_CS"/>
</dbReference>
<feature type="domain" description="SPX" evidence="7">
    <location>
        <begin position="1"/>
        <end position="167"/>
    </location>
</feature>
<name>A0A1J1H1P0_PLARL</name>
<dbReference type="GeneID" id="39734879"/>
<dbReference type="OrthoDB" id="9970435at2759"/>
<dbReference type="SMART" id="SM00184">
    <property type="entry name" value="RING"/>
    <property type="match status" value="1"/>
</dbReference>
<dbReference type="GO" id="GO:0008270">
    <property type="term" value="F:zinc ion binding"/>
    <property type="evidence" value="ECO:0007669"/>
    <property type="project" value="UniProtKB-KW"/>
</dbReference>
<accession>A0A1J1H1P0</accession>
<dbReference type="PROSITE" id="PS50089">
    <property type="entry name" value="ZF_RING_2"/>
    <property type="match status" value="1"/>
</dbReference>
<feature type="domain" description="RING-type" evidence="6">
    <location>
        <begin position="211"/>
        <end position="252"/>
    </location>
</feature>
<keyword evidence="2 4" id="KW-0863">Zinc-finger</keyword>
<evidence type="ECO:0000313" key="9">
    <source>
        <dbReference type="Proteomes" id="UP000220158"/>
    </source>
</evidence>
<dbReference type="RefSeq" id="XP_028531788.1">
    <property type="nucleotide sequence ID" value="XM_028680275.1"/>
</dbReference>
<keyword evidence="5" id="KW-0175">Coiled coil</keyword>
<evidence type="ECO:0000259" key="6">
    <source>
        <dbReference type="PROSITE" id="PS50089"/>
    </source>
</evidence>
<dbReference type="InterPro" id="IPR018957">
    <property type="entry name" value="Znf_C3HC4_RING-type"/>
</dbReference>
<dbReference type="Proteomes" id="UP000220158">
    <property type="component" value="Chromosome 4"/>
</dbReference>
<keyword evidence="1" id="KW-0479">Metal-binding</keyword>
<dbReference type="VEuPathDB" id="PlasmoDB:PRELSG_0412900"/>
<reference evidence="8 9" key="1">
    <citation type="submission" date="2015-04" db="EMBL/GenBank/DDBJ databases">
        <authorList>
            <consortium name="Pathogen Informatics"/>
        </authorList>
    </citation>
    <scope>NUCLEOTIDE SEQUENCE [LARGE SCALE GENOMIC DNA]</scope>
    <source>
        <strain evidence="8 9">SGS1</strain>
    </source>
</reference>
<evidence type="ECO:0000256" key="3">
    <source>
        <dbReference type="ARBA" id="ARBA00022833"/>
    </source>
</evidence>
<dbReference type="PANTHER" id="PTHR23327:SF51">
    <property type="entry name" value="TRANSCRIPTIONAL REGULATOR OF YEAST FORM ADHERENCE 3"/>
    <property type="match status" value="1"/>
</dbReference>
<dbReference type="Pfam" id="PF00097">
    <property type="entry name" value="zf-C3HC4"/>
    <property type="match status" value="1"/>
</dbReference>
<organism evidence="8 9">
    <name type="scientific">Plasmodium relictum</name>
    <dbReference type="NCBI Taxonomy" id="85471"/>
    <lineage>
        <taxon>Eukaryota</taxon>
        <taxon>Sar</taxon>
        <taxon>Alveolata</taxon>
        <taxon>Apicomplexa</taxon>
        <taxon>Aconoidasida</taxon>
        <taxon>Haemosporida</taxon>
        <taxon>Plasmodiidae</taxon>
        <taxon>Plasmodium</taxon>
        <taxon>Plasmodium (Haemamoeba)</taxon>
    </lineage>
</organism>
<dbReference type="AlphaFoldDB" id="A0A1J1H1P0"/>
<dbReference type="InterPro" id="IPR001841">
    <property type="entry name" value="Znf_RING"/>
</dbReference>
<keyword evidence="9" id="KW-1185">Reference proteome</keyword>